<reference evidence="2 3" key="1">
    <citation type="journal article" date="2016" name="Genome Biol. Evol.">
        <title>Divergent and convergent evolution of fungal pathogenicity.</title>
        <authorList>
            <person name="Shang Y."/>
            <person name="Xiao G."/>
            <person name="Zheng P."/>
            <person name="Cen K."/>
            <person name="Zhan S."/>
            <person name="Wang C."/>
        </authorList>
    </citation>
    <scope>NUCLEOTIDE SEQUENCE [LARGE SCALE GENOMIC DNA]</scope>
    <source>
        <strain evidence="2 3">RCEF 2490</strain>
    </source>
</reference>
<dbReference type="Gene3D" id="3.40.366.10">
    <property type="entry name" value="Malonyl-Coenzyme A Acyl Carrier Protein, domain 2"/>
    <property type="match status" value="1"/>
</dbReference>
<dbReference type="Proteomes" id="UP000078544">
    <property type="component" value="Unassembled WGS sequence"/>
</dbReference>
<sequence length="354" mass="38409">MAQQSQILLFGDQTETDLKIQALYEYANTSERLQCYFSTAYDAANQALDEALSPVARAAYRFRSWLELEKTIQSQDVPDVVLRTTALCFAQLGHFIRIIESAAEIRQAWDAQELIISASCAGQIPAALAASAQTLDQFVLAAPEVVAIAVRTGLDVDRRTESFCDDRTKSWATAVGAGVDLVRNAVVAFNQHKGLAPSQGLYVGVTSAWATTVIGPPRLQKEILASDVFGAETKTTPLPINATFHAFEAPKPDVVQIVRNTTALSHLALTRNIFLSSEDGTVFPAQDGTSLLREAVLNMLHRMTDNQKVFAALTALLGQKDAIVIPVIANKGATRLTQAFEKDAKPHRAGIKTI</sequence>
<dbReference type="InterPro" id="IPR032088">
    <property type="entry name" value="SAT"/>
</dbReference>
<name>A0A166RL43_9HYPO</name>
<feature type="domain" description="Starter acyltransferase (SAT)" evidence="1">
    <location>
        <begin position="8"/>
        <end position="245"/>
    </location>
</feature>
<protein>
    <recommendedName>
        <fullName evidence="1">Starter acyltransferase (SAT) domain-containing protein</fullName>
    </recommendedName>
</protein>
<dbReference type="OrthoDB" id="4216896at2759"/>
<evidence type="ECO:0000313" key="2">
    <source>
        <dbReference type="EMBL" id="OAA32445.1"/>
    </source>
</evidence>
<evidence type="ECO:0000313" key="3">
    <source>
        <dbReference type="Proteomes" id="UP000078544"/>
    </source>
</evidence>
<accession>A0A166RL43</accession>
<dbReference type="AlphaFoldDB" id="A0A166RL43"/>
<dbReference type="STRING" id="1081109.A0A166RL43"/>
<evidence type="ECO:0000259" key="1">
    <source>
        <dbReference type="Pfam" id="PF16073"/>
    </source>
</evidence>
<dbReference type="EMBL" id="AZGY01000002">
    <property type="protein sequence ID" value="OAA32445.1"/>
    <property type="molecule type" value="Genomic_DNA"/>
</dbReference>
<dbReference type="Pfam" id="PF16073">
    <property type="entry name" value="SAT"/>
    <property type="match status" value="1"/>
</dbReference>
<keyword evidence="3" id="KW-1185">Reference proteome</keyword>
<comment type="caution">
    <text evidence="2">The sequence shown here is derived from an EMBL/GenBank/DDBJ whole genome shotgun (WGS) entry which is preliminary data.</text>
</comment>
<dbReference type="GO" id="GO:0016740">
    <property type="term" value="F:transferase activity"/>
    <property type="evidence" value="ECO:0007669"/>
    <property type="project" value="InterPro"/>
</dbReference>
<proteinExistence type="predicted"/>
<dbReference type="InterPro" id="IPR001227">
    <property type="entry name" value="Ac_transferase_dom_sf"/>
</dbReference>
<gene>
    <name evidence="2" type="ORF">AAL_01777</name>
</gene>
<organism evidence="2 3">
    <name type="scientific">Moelleriella libera RCEF 2490</name>
    <dbReference type="NCBI Taxonomy" id="1081109"/>
    <lineage>
        <taxon>Eukaryota</taxon>
        <taxon>Fungi</taxon>
        <taxon>Dikarya</taxon>
        <taxon>Ascomycota</taxon>
        <taxon>Pezizomycotina</taxon>
        <taxon>Sordariomycetes</taxon>
        <taxon>Hypocreomycetidae</taxon>
        <taxon>Hypocreales</taxon>
        <taxon>Clavicipitaceae</taxon>
        <taxon>Moelleriella</taxon>
    </lineage>
</organism>